<dbReference type="STRING" id="1003195.SCATT_42440"/>
<reference evidence="3" key="1">
    <citation type="submission" date="2011-12" db="EMBL/GenBank/DDBJ databases">
        <title>Complete genome sequence of Streptomyces cattleya strain DSM 46488.</title>
        <authorList>
            <person name="Ou H.-Y."/>
            <person name="Li P."/>
            <person name="Zhao C."/>
            <person name="O'Hagan D."/>
            <person name="Deng Z."/>
        </authorList>
    </citation>
    <scope>NUCLEOTIDE SEQUENCE [LARGE SCALE GENOMIC DNA]</scope>
    <source>
        <strain evidence="3">ATCC 35852 / DSM 46488 / JCM 4925 / NBRC 14057 / NRRL 8057</strain>
    </source>
</reference>
<feature type="region of interest" description="Disordered" evidence="1">
    <location>
        <begin position="97"/>
        <end position="116"/>
    </location>
</feature>
<keyword evidence="3" id="KW-1185">Reference proteome</keyword>
<evidence type="ECO:0000313" key="3">
    <source>
        <dbReference type="Proteomes" id="UP000007842"/>
    </source>
</evidence>
<dbReference type="HOGENOM" id="CLU_2095427_0_0_11"/>
<gene>
    <name evidence="2" type="ordered locus">SCATT_42440</name>
</gene>
<evidence type="ECO:0000256" key="1">
    <source>
        <dbReference type="SAM" id="MobiDB-lite"/>
    </source>
</evidence>
<accession>G8X381</accession>
<sequence length="116" mass="12634">MSLPEHGGRHFERLTHHGLHGPSSAVDQRAEIQYGDATDHCFTWARIVTWSRCPRCPLYPLLRLATRLHCRSCPRSLGWIGGGAELVTGAPVSLPQGPRKSTCHAGGHWGAGSDNC</sequence>
<dbReference type="KEGG" id="scy:SCATT_42440"/>
<protein>
    <submittedName>
        <fullName evidence="2">Uncharacterized protein</fullName>
    </submittedName>
</protein>
<proteinExistence type="predicted"/>
<name>G8X381_STREN</name>
<organism evidence="2 3">
    <name type="scientific">Streptantibioticus cattleyicolor (strain ATCC 35852 / DSM 46488 / JCM 4925 / NBRC 14057 / NRRL 8057)</name>
    <name type="common">Streptomyces cattleya</name>
    <dbReference type="NCBI Taxonomy" id="1003195"/>
    <lineage>
        <taxon>Bacteria</taxon>
        <taxon>Bacillati</taxon>
        <taxon>Actinomycetota</taxon>
        <taxon>Actinomycetes</taxon>
        <taxon>Kitasatosporales</taxon>
        <taxon>Streptomycetaceae</taxon>
        <taxon>Streptantibioticus</taxon>
    </lineage>
</organism>
<evidence type="ECO:0000313" key="2">
    <source>
        <dbReference type="EMBL" id="AEW96615.1"/>
    </source>
</evidence>
<dbReference type="EMBL" id="CP003219">
    <property type="protein sequence ID" value="AEW96615.1"/>
    <property type="molecule type" value="Genomic_DNA"/>
</dbReference>
<dbReference type="AlphaFoldDB" id="G8X381"/>
<dbReference type="Proteomes" id="UP000007842">
    <property type="component" value="Chromosome"/>
</dbReference>